<evidence type="ECO:0000259" key="3">
    <source>
        <dbReference type="Pfam" id="PF11954"/>
    </source>
</evidence>
<dbReference type="Pfam" id="PF11954">
    <property type="entry name" value="DUF3471"/>
    <property type="match status" value="1"/>
</dbReference>
<dbReference type="GO" id="GO:0016787">
    <property type="term" value="F:hydrolase activity"/>
    <property type="evidence" value="ECO:0007669"/>
    <property type="project" value="UniProtKB-KW"/>
</dbReference>
<dbReference type="SUPFAM" id="SSF56601">
    <property type="entry name" value="beta-lactamase/transpeptidase-like"/>
    <property type="match status" value="1"/>
</dbReference>
<feature type="chain" id="PRO_5037892106" evidence="1">
    <location>
        <begin position="31"/>
        <end position="522"/>
    </location>
</feature>
<feature type="signal peptide" evidence="1">
    <location>
        <begin position="1"/>
        <end position="30"/>
    </location>
</feature>
<dbReference type="Pfam" id="PF00144">
    <property type="entry name" value="Beta-lactamase"/>
    <property type="match status" value="1"/>
</dbReference>
<dbReference type="Gene3D" id="2.40.128.600">
    <property type="match status" value="1"/>
</dbReference>
<keyword evidence="5" id="KW-1185">Reference proteome</keyword>
<organism evidence="4 5">
    <name type="scientific">Pseudoalteromonas xiamenensis</name>
    <dbReference type="NCBI Taxonomy" id="882626"/>
    <lineage>
        <taxon>Bacteria</taxon>
        <taxon>Pseudomonadati</taxon>
        <taxon>Pseudomonadota</taxon>
        <taxon>Gammaproteobacteria</taxon>
        <taxon>Alteromonadales</taxon>
        <taxon>Pseudoalteromonadaceae</taxon>
        <taxon>Pseudoalteromonas</taxon>
    </lineage>
</organism>
<dbReference type="AlphaFoldDB" id="A0A975HM12"/>
<dbReference type="EMBL" id="CP072133">
    <property type="protein sequence ID" value="QTH72492.1"/>
    <property type="molecule type" value="Genomic_DNA"/>
</dbReference>
<dbReference type="InterPro" id="IPR021860">
    <property type="entry name" value="Peptidase_S12_Pab87-rel_C"/>
</dbReference>
<dbReference type="InterPro" id="IPR012338">
    <property type="entry name" value="Beta-lactam/transpept-like"/>
</dbReference>
<protein>
    <submittedName>
        <fullName evidence="4">Serine hydrolase</fullName>
    </submittedName>
</protein>
<accession>A0A975HM12</accession>
<dbReference type="InterPro" id="IPR050491">
    <property type="entry name" value="AmpC-like"/>
</dbReference>
<dbReference type="PANTHER" id="PTHR46825:SF15">
    <property type="entry name" value="BETA-LACTAMASE-RELATED DOMAIN-CONTAINING PROTEIN"/>
    <property type="match status" value="1"/>
</dbReference>
<dbReference type="InterPro" id="IPR001466">
    <property type="entry name" value="Beta-lactam-related"/>
</dbReference>
<evidence type="ECO:0000256" key="1">
    <source>
        <dbReference type="SAM" id="SignalP"/>
    </source>
</evidence>
<reference evidence="4" key="1">
    <citation type="submission" date="2021-03" db="EMBL/GenBank/DDBJ databases">
        <title>Complete Genome of Pseudoalteromonas xiamenensis STKMTI.2, a new potential marine bacterium producing anti-Vibrio compounds.</title>
        <authorList>
            <person name="Handayani D.P."/>
            <person name="Isnansetyo A."/>
            <person name="Istiqomah I."/>
            <person name="Jumina J."/>
        </authorList>
    </citation>
    <scope>NUCLEOTIDE SEQUENCE</scope>
    <source>
        <strain evidence="4">STKMTI.2</strain>
    </source>
</reference>
<proteinExistence type="predicted"/>
<evidence type="ECO:0000313" key="5">
    <source>
        <dbReference type="Proteomes" id="UP000664904"/>
    </source>
</evidence>
<gene>
    <name evidence="4" type="ORF">J5O05_06660</name>
</gene>
<feature type="domain" description="Beta-lactamase-related" evidence="2">
    <location>
        <begin position="40"/>
        <end position="375"/>
    </location>
</feature>
<evidence type="ECO:0000313" key="4">
    <source>
        <dbReference type="EMBL" id="QTH72492.1"/>
    </source>
</evidence>
<name>A0A975HM12_9GAMM</name>
<keyword evidence="4" id="KW-0378">Hydrolase</keyword>
<dbReference type="Proteomes" id="UP000664904">
    <property type="component" value="Chromosome"/>
</dbReference>
<keyword evidence="1" id="KW-0732">Signal</keyword>
<dbReference type="PANTHER" id="PTHR46825">
    <property type="entry name" value="D-ALANYL-D-ALANINE-CARBOXYPEPTIDASE/ENDOPEPTIDASE AMPH"/>
    <property type="match status" value="1"/>
</dbReference>
<dbReference type="Gene3D" id="3.40.710.10">
    <property type="entry name" value="DD-peptidase/beta-lactamase superfamily"/>
    <property type="match status" value="1"/>
</dbReference>
<dbReference type="KEGG" id="pxi:J5O05_06660"/>
<sequence>MKIGTQSLSRIALGACLAMSSLSTSWNVQAAVNVGDVDIAVKAAMKAFNIPGIAIGVVENGKVVMAKGYGVTHLETQAPVNENTLFGIASNSKAFTATALAMLVDEGKLNWDDKVIQHLPEFQLADPYVTREMTIRDLLSHRSGLGLGAGDLMIWPDTNKSMKDILAGLKYLKPVSSFRTQYAYNNLMFVTAGEVVARVSGKPWAEFIETRILAPLKMNNSHAGFSRIPKTNKNFATGHVPYEGKLHPFFVDYLEDFQGAGAIASSAKDMSQWLLTQLSHGVAPSGERIFTEEQQQQLWQPHIMRTVSQRDFESTQRHFVGYGLGFAMEDYFGLKKLGHGGGILGMVSHVAIIPEKQLGVVILSNQQAYPALAAIANEVFEDALKLEDRDWVSELSTSYKEKKQKAYSALLPKPIDVVQASLPTEFYTGTLKSDWYGDVVIEKLDKTLRIDFTHTPLLKGMLQHRSGHTFLVKWDQPLLEAEAFITFEVDENQKVIGAKMRSVNNDITDFSFDFHDLDLKAK</sequence>
<evidence type="ECO:0000259" key="2">
    <source>
        <dbReference type="Pfam" id="PF00144"/>
    </source>
</evidence>
<feature type="domain" description="Peptidase S12 Pab87-related C-terminal" evidence="3">
    <location>
        <begin position="419"/>
        <end position="520"/>
    </location>
</feature>